<sequence>MKAWVKVSASAGCLAALLWWSDTTEVVQLLQDVDTTWVALSVLALTIATFSMASRWKIAAAAFDIHLSFPVALREYYLAQLINTVLPGGVVGDVTRAVRARTGSDLTRAAQSVMAERLLGQIAILGVMGAGFAVALLVPGGPEWAGLGWWVLVILIGGAAIAWQVAKRDTATGHFTRLVLRLMRQPAMILHGAITTASLILGFYACARATGVTIPIEALATLIPLVLCAMLIPLSVGGWGWREGAAAALFPIIGAPASAGIATGITYGVVVLVAALPAVAILLFQSFSENLSSKGKPDIP</sequence>
<evidence type="ECO:0000313" key="8">
    <source>
        <dbReference type="Proteomes" id="UP001627408"/>
    </source>
</evidence>
<comment type="subcellular location">
    <subcellularLocation>
        <location evidence="1">Cell membrane</location>
        <topology evidence="1">Multi-pass membrane protein</topology>
    </subcellularLocation>
</comment>
<accession>A0ABW8UXD6</accession>
<evidence type="ECO:0000313" key="7">
    <source>
        <dbReference type="EMBL" id="MFL4470591.1"/>
    </source>
</evidence>
<name>A0ABW8UXD6_9RHOB</name>
<feature type="transmembrane region" description="Helical" evidence="6">
    <location>
        <begin position="118"/>
        <end position="138"/>
    </location>
</feature>
<feature type="transmembrane region" description="Helical" evidence="6">
    <location>
        <begin position="187"/>
        <end position="205"/>
    </location>
</feature>
<keyword evidence="3 6" id="KW-0812">Transmembrane</keyword>
<organism evidence="7 8">
    <name type="scientific">Tateyamaria armeniaca</name>
    <dbReference type="NCBI Taxonomy" id="2518930"/>
    <lineage>
        <taxon>Bacteria</taxon>
        <taxon>Pseudomonadati</taxon>
        <taxon>Pseudomonadota</taxon>
        <taxon>Alphaproteobacteria</taxon>
        <taxon>Rhodobacterales</taxon>
        <taxon>Roseobacteraceae</taxon>
        <taxon>Tateyamaria</taxon>
    </lineage>
</organism>
<dbReference type="InterPro" id="IPR022791">
    <property type="entry name" value="L-PG_synthase/AglD"/>
</dbReference>
<evidence type="ECO:0000256" key="4">
    <source>
        <dbReference type="ARBA" id="ARBA00022989"/>
    </source>
</evidence>
<evidence type="ECO:0000256" key="3">
    <source>
        <dbReference type="ARBA" id="ARBA00022692"/>
    </source>
</evidence>
<feature type="transmembrane region" description="Helical" evidence="6">
    <location>
        <begin position="211"/>
        <end position="232"/>
    </location>
</feature>
<dbReference type="PANTHER" id="PTHR40277">
    <property type="entry name" value="BLL5419 PROTEIN"/>
    <property type="match status" value="1"/>
</dbReference>
<protein>
    <submittedName>
        <fullName evidence="7">YbhN family protein</fullName>
    </submittedName>
</protein>
<keyword evidence="8" id="KW-1185">Reference proteome</keyword>
<evidence type="ECO:0000256" key="6">
    <source>
        <dbReference type="SAM" id="Phobius"/>
    </source>
</evidence>
<gene>
    <name evidence="7" type="ORF">ACERZ8_12135</name>
</gene>
<proteinExistence type="predicted"/>
<evidence type="ECO:0000256" key="5">
    <source>
        <dbReference type="ARBA" id="ARBA00023136"/>
    </source>
</evidence>
<keyword evidence="4 6" id="KW-1133">Transmembrane helix</keyword>
<dbReference type="Proteomes" id="UP001627408">
    <property type="component" value="Unassembled WGS sequence"/>
</dbReference>
<dbReference type="RefSeq" id="WP_407592439.1">
    <property type="nucleotide sequence ID" value="NZ_JBHDIY010000002.1"/>
</dbReference>
<dbReference type="PANTHER" id="PTHR40277:SF1">
    <property type="entry name" value="BLL5419 PROTEIN"/>
    <property type="match status" value="1"/>
</dbReference>
<evidence type="ECO:0000256" key="2">
    <source>
        <dbReference type="ARBA" id="ARBA00022475"/>
    </source>
</evidence>
<keyword evidence="2" id="KW-1003">Cell membrane</keyword>
<dbReference type="EMBL" id="JBHDIY010000002">
    <property type="protein sequence ID" value="MFL4470591.1"/>
    <property type="molecule type" value="Genomic_DNA"/>
</dbReference>
<reference evidence="7 8" key="1">
    <citation type="submission" date="2024-08" db="EMBL/GenBank/DDBJ databases">
        <title>Tateyamaria sp. nov., isolated from marine algae.</title>
        <authorList>
            <person name="Choi B.J."/>
            <person name="Kim J.M."/>
            <person name="Lee J.K."/>
            <person name="Choi D.G."/>
            <person name="Bayburt H."/>
            <person name="Baek J.H."/>
            <person name="Han D.M."/>
            <person name="Jeon C.O."/>
        </authorList>
    </citation>
    <scope>NUCLEOTIDE SEQUENCE [LARGE SCALE GENOMIC DNA]</scope>
    <source>
        <strain evidence="7 8">KMU-156</strain>
    </source>
</reference>
<feature type="transmembrane region" description="Helical" evidence="6">
    <location>
        <begin position="33"/>
        <end position="53"/>
    </location>
</feature>
<dbReference type="Pfam" id="PF03706">
    <property type="entry name" value="LPG_synthase_TM"/>
    <property type="match status" value="1"/>
</dbReference>
<keyword evidence="5 6" id="KW-0472">Membrane</keyword>
<feature type="transmembrane region" description="Helical" evidence="6">
    <location>
        <begin position="267"/>
        <end position="287"/>
    </location>
</feature>
<feature type="transmembrane region" description="Helical" evidence="6">
    <location>
        <begin position="144"/>
        <end position="166"/>
    </location>
</feature>
<evidence type="ECO:0000256" key="1">
    <source>
        <dbReference type="ARBA" id="ARBA00004651"/>
    </source>
</evidence>
<comment type="caution">
    <text evidence="7">The sequence shown here is derived from an EMBL/GenBank/DDBJ whole genome shotgun (WGS) entry which is preliminary data.</text>
</comment>